<sequence>MVIAKMETNRFSTINRPKNLQNGADNMTHRPRRNSHPFSRACTLLASHQFTTVGVLFHCSTSGDCIFFLFLSDLSLSLSFSFQIFHRSFSLIC</sequence>
<keyword evidence="2" id="KW-1185">Reference proteome</keyword>
<reference evidence="1 2" key="2">
    <citation type="journal article" date="2009" name="PLoS ONE">
        <title>An integrated genetic and cytogenetic map of the cucumber genome.</title>
        <authorList>
            <person name="Ren Y."/>
            <person name="Zhang Z."/>
            <person name="Liu J."/>
            <person name="Staub J.E."/>
            <person name="Han Y."/>
            <person name="Cheng Z."/>
            <person name="Li X."/>
            <person name="Lu J."/>
            <person name="Miao H."/>
            <person name="Kang H."/>
            <person name="Xie B."/>
            <person name="Gu X."/>
            <person name="Wang X."/>
            <person name="Du Y."/>
            <person name="Jin W."/>
            <person name="Huang S."/>
        </authorList>
    </citation>
    <scope>NUCLEOTIDE SEQUENCE [LARGE SCALE GENOMIC DNA]</scope>
    <source>
        <strain evidence="2">cv. 9930</strain>
    </source>
</reference>
<dbReference type="Gramene" id="KGN52135">
    <property type="protein sequence ID" value="KGN52135"/>
    <property type="gene ID" value="Csa_5G611660"/>
</dbReference>
<name>A0A0A0KR87_CUCSA</name>
<proteinExistence type="predicted"/>
<dbReference type="EMBL" id="CM002926">
    <property type="protein sequence ID" value="KGN52135.1"/>
    <property type="molecule type" value="Genomic_DNA"/>
</dbReference>
<gene>
    <name evidence="1" type="ORF">Csa_5G611660</name>
</gene>
<reference evidence="1 2" key="1">
    <citation type="journal article" date="2009" name="Nat. Genet.">
        <title>The genome of the cucumber, Cucumis sativus L.</title>
        <authorList>
            <person name="Huang S."/>
            <person name="Li R."/>
            <person name="Zhang Z."/>
            <person name="Li L."/>
            <person name="Gu X."/>
            <person name="Fan W."/>
            <person name="Lucas W.J."/>
            <person name="Wang X."/>
            <person name="Xie B."/>
            <person name="Ni P."/>
            <person name="Ren Y."/>
            <person name="Zhu H."/>
            <person name="Li J."/>
            <person name="Lin K."/>
            <person name="Jin W."/>
            <person name="Fei Z."/>
            <person name="Li G."/>
            <person name="Staub J."/>
            <person name="Kilian A."/>
            <person name="van der Vossen E.A."/>
            <person name="Wu Y."/>
            <person name="Guo J."/>
            <person name="He J."/>
            <person name="Jia Z."/>
            <person name="Ren Y."/>
            <person name="Tian G."/>
            <person name="Lu Y."/>
            <person name="Ruan J."/>
            <person name="Qian W."/>
            <person name="Wang M."/>
            <person name="Huang Q."/>
            <person name="Li B."/>
            <person name="Xuan Z."/>
            <person name="Cao J."/>
            <person name="Asan"/>
            <person name="Wu Z."/>
            <person name="Zhang J."/>
            <person name="Cai Q."/>
            <person name="Bai Y."/>
            <person name="Zhao B."/>
            <person name="Han Y."/>
            <person name="Li Y."/>
            <person name="Li X."/>
            <person name="Wang S."/>
            <person name="Shi Q."/>
            <person name="Liu S."/>
            <person name="Cho W.K."/>
            <person name="Kim J.Y."/>
            <person name="Xu Y."/>
            <person name="Heller-Uszynska K."/>
            <person name="Miao H."/>
            <person name="Cheng Z."/>
            <person name="Zhang S."/>
            <person name="Wu J."/>
            <person name="Yang Y."/>
            <person name="Kang H."/>
            <person name="Li M."/>
            <person name="Liang H."/>
            <person name="Ren X."/>
            <person name="Shi Z."/>
            <person name="Wen M."/>
            <person name="Jian M."/>
            <person name="Yang H."/>
            <person name="Zhang G."/>
            <person name="Yang Z."/>
            <person name="Chen R."/>
            <person name="Liu S."/>
            <person name="Li J."/>
            <person name="Ma L."/>
            <person name="Liu H."/>
            <person name="Zhou Y."/>
            <person name="Zhao J."/>
            <person name="Fang X."/>
            <person name="Li G."/>
            <person name="Fang L."/>
            <person name="Li Y."/>
            <person name="Liu D."/>
            <person name="Zheng H."/>
            <person name="Zhang Y."/>
            <person name="Qin N."/>
            <person name="Li Z."/>
            <person name="Yang G."/>
            <person name="Yang S."/>
            <person name="Bolund L."/>
            <person name="Kristiansen K."/>
            <person name="Zheng H."/>
            <person name="Li S."/>
            <person name="Zhang X."/>
            <person name="Yang H."/>
            <person name="Wang J."/>
            <person name="Sun R."/>
            <person name="Zhang B."/>
            <person name="Jiang S."/>
            <person name="Wang J."/>
            <person name="Du Y."/>
            <person name="Li S."/>
        </authorList>
    </citation>
    <scope>NUCLEOTIDE SEQUENCE [LARGE SCALE GENOMIC DNA]</scope>
    <source>
        <strain evidence="2">cv. 9930</strain>
    </source>
</reference>
<reference evidence="1 2" key="3">
    <citation type="journal article" date="2010" name="BMC Genomics">
        <title>Transcriptome sequencing and comparative analysis of cucumber flowers with different sex types.</title>
        <authorList>
            <person name="Guo S."/>
            <person name="Zheng Y."/>
            <person name="Joung J.G."/>
            <person name="Liu S."/>
            <person name="Zhang Z."/>
            <person name="Crasta O.R."/>
            <person name="Sobral B.W."/>
            <person name="Xu Y."/>
            <person name="Huang S."/>
            <person name="Fei Z."/>
        </authorList>
    </citation>
    <scope>NUCLEOTIDE SEQUENCE [LARGE SCALE GENOMIC DNA]</scope>
    <source>
        <strain evidence="2">cv. 9930</strain>
    </source>
</reference>
<dbReference type="AlphaFoldDB" id="A0A0A0KR87"/>
<organism evidence="1 2">
    <name type="scientific">Cucumis sativus</name>
    <name type="common">Cucumber</name>
    <dbReference type="NCBI Taxonomy" id="3659"/>
    <lineage>
        <taxon>Eukaryota</taxon>
        <taxon>Viridiplantae</taxon>
        <taxon>Streptophyta</taxon>
        <taxon>Embryophyta</taxon>
        <taxon>Tracheophyta</taxon>
        <taxon>Spermatophyta</taxon>
        <taxon>Magnoliopsida</taxon>
        <taxon>eudicotyledons</taxon>
        <taxon>Gunneridae</taxon>
        <taxon>Pentapetalae</taxon>
        <taxon>rosids</taxon>
        <taxon>fabids</taxon>
        <taxon>Cucurbitales</taxon>
        <taxon>Cucurbitaceae</taxon>
        <taxon>Benincaseae</taxon>
        <taxon>Cucumis</taxon>
    </lineage>
</organism>
<protein>
    <submittedName>
        <fullName evidence="1">Uncharacterized protein</fullName>
    </submittedName>
</protein>
<reference evidence="1 2" key="4">
    <citation type="journal article" date="2011" name="BMC Genomics">
        <title>RNA-Seq improves annotation of protein-coding genes in the cucumber genome.</title>
        <authorList>
            <person name="Li Z."/>
            <person name="Zhang Z."/>
            <person name="Yan P."/>
            <person name="Huang S."/>
            <person name="Fei Z."/>
            <person name="Lin K."/>
        </authorList>
    </citation>
    <scope>NUCLEOTIDE SEQUENCE [LARGE SCALE GENOMIC DNA]</scope>
    <source>
        <strain evidence="2">cv. 9930</strain>
    </source>
</reference>
<evidence type="ECO:0000313" key="1">
    <source>
        <dbReference type="EMBL" id="KGN52135.1"/>
    </source>
</evidence>
<accession>A0A0A0KR87</accession>
<dbReference type="Proteomes" id="UP000029981">
    <property type="component" value="Chromosome 5"/>
</dbReference>
<evidence type="ECO:0000313" key="2">
    <source>
        <dbReference type="Proteomes" id="UP000029981"/>
    </source>
</evidence>